<organism evidence="4 5">
    <name type="scientific">Methylomicrobium album BG8</name>
    <dbReference type="NCBI Taxonomy" id="686340"/>
    <lineage>
        <taxon>Bacteria</taxon>
        <taxon>Pseudomonadati</taxon>
        <taxon>Pseudomonadota</taxon>
        <taxon>Gammaproteobacteria</taxon>
        <taxon>Methylococcales</taxon>
        <taxon>Methylococcaceae</taxon>
        <taxon>Methylomicrobium</taxon>
    </lineage>
</organism>
<evidence type="ECO:0000313" key="4">
    <source>
        <dbReference type="EMBL" id="EIC30420.1"/>
    </source>
</evidence>
<dbReference type="Gene3D" id="2.40.50.100">
    <property type="match status" value="1"/>
</dbReference>
<accession>H8GKC9</accession>
<keyword evidence="2" id="KW-0175">Coiled coil</keyword>
<dbReference type="Gene3D" id="1.10.287.470">
    <property type="entry name" value="Helix hairpin bin"/>
    <property type="match status" value="1"/>
</dbReference>
<reference evidence="4 5" key="1">
    <citation type="journal article" date="2013" name="Genome Announc.">
        <title>Genome Sequence of the Obligate Gammaproteobacterial Methanotroph Methylomicrobium album Strain BG8.</title>
        <authorList>
            <person name="Kits K.D."/>
            <person name="Kalyuzhnaya M.G."/>
            <person name="Klotz M.G."/>
            <person name="Jetten M.S."/>
            <person name="Op den Camp H.J."/>
            <person name="Vuilleumier S."/>
            <person name="Bringel F."/>
            <person name="Dispirito A.A."/>
            <person name="Murrell J.C."/>
            <person name="Bruce D."/>
            <person name="Cheng J.F."/>
            <person name="Copeland A."/>
            <person name="Goodwin L."/>
            <person name="Hauser L."/>
            <person name="Lajus A."/>
            <person name="Land M.L."/>
            <person name="Lapidus A."/>
            <person name="Lucas S."/>
            <person name="Medigue C."/>
            <person name="Pitluck S."/>
            <person name="Woyke T."/>
            <person name="Zeytun A."/>
            <person name="Stein L.Y."/>
        </authorList>
    </citation>
    <scope>NUCLEOTIDE SEQUENCE [LARGE SCALE GENOMIC DNA]</scope>
    <source>
        <strain evidence="4 5">BG8</strain>
    </source>
</reference>
<dbReference type="EMBL" id="CM001475">
    <property type="protein sequence ID" value="EIC30420.1"/>
    <property type="molecule type" value="Genomic_DNA"/>
</dbReference>
<keyword evidence="5" id="KW-1185">Reference proteome</keyword>
<dbReference type="Pfam" id="PF25967">
    <property type="entry name" value="RND-MFP_C"/>
    <property type="match status" value="1"/>
</dbReference>
<dbReference type="STRING" id="686340.Metal_2718"/>
<dbReference type="InterPro" id="IPR006143">
    <property type="entry name" value="RND_pump_MFP"/>
</dbReference>
<dbReference type="AlphaFoldDB" id="H8GKC9"/>
<feature type="domain" description="Multidrug resistance protein MdtA-like C-terminal permuted SH3" evidence="3">
    <location>
        <begin position="341"/>
        <end position="379"/>
    </location>
</feature>
<dbReference type="NCBIfam" id="TIGR01730">
    <property type="entry name" value="RND_mfp"/>
    <property type="match status" value="1"/>
</dbReference>
<dbReference type="GO" id="GO:0015562">
    <property type="term" value="F:efflux transmembrane transporter activity"/>
    <property type="evidence" value="ECO:0007669"/>
    <property type="project" value="TreeGrafter"/>
</dbReference>
<dbReference type="PANTHER" id="PTHR30469">
    <property type="entry name" value="MULTIDRUG RESISTANCE PROTEIN MDTA"/>
    <property type="match status" value="1"/>
</dbReference>
<feature type="coiled-coil region" evidence="2">
    <location>
        <begin position="121"/>
        <end position="194"/>
    </location>
</feature>
<proteinExistence type="inferred from homology"/>
<dbReference type="SUPFAM" id="SSF111369">
    <property type="entry name" value="HlyD-like secretion proteins"/>
    <property type="match status" value="1"/>
</dbReference>
<evidence type="ECO:0000259" key="3">
    <source>
        <dbReference type="Pfam" id="PF25967"/>
    </source>
</evidence>
<comment type="similarity">
    <text evidence="1">Belongs to the membrane fusion protein (MFP) (TC 8.A.1) family.</text>
</comment>
<dbReference type="Proteomes" id="UP000005090">
    <property type="component" value="Chromosome"/>
</dbReference>
<sequence length="400" mass="43574">MSGMRWCRLNDKQRFIKTLLPAAVLLTAVGASWAMIELRPSTLPKAAAPVVPAVQIVRAEPQTLKLNVISQGVVAPREEIDLIAEVGGKVLQVHPALVSGGFFDVNDVLLMIDPRDYDYALVTAQAKIAEARRVLTNERAQVEQAESEWQALGQGEASDLALHKPQLAEAEAKLQAAEADLAKAKLDRSRCEVRAPFAGRVLSKQVGRGQFLPAGSVIARIFANDVAEIRLPIGIDQLAFLDLPQGNKTTKSRWPNVVLHAEIGGRLQHWPGRIVRSEAALDKSSGQLFLIAQVEQPDQSAAGRVPLLSGLFVQAEIEGATRDKVFALPRTALNTLQQVRLVDNEQRLELRQVEVLRTEADRVIIKSGLNAGERVVISEMPMLVAGMRVVITEPQAANTP</sequence>
<name>H8GKC9_METAL</name>
<evidence type="ECO:0000313" key="5">
    <source>
        <dbReference type="Proteomes" id="UP000005090"/>
    </source>
</evidence>
<dbReference type="GO" id="GO:1990281">
    <property type="term" value="C:efflux pump complex"/>
    <property type="evidence" value="ECO:0007669"/>
    <property type="project" value="TreeGrafter"/>
</dbReference>
<evidence type="ECO:0000256" key="1">
    <source>
        <dbReference type="ARBA" id="ARBA00009477"/>
    </source>
</evidence>
<evidence type="ECO:0000256" key="2">
    <source>
        <dbReference type="SAM" id="Coils"/>
    </source>
</evidence>
<dbReference type="Gene3D" id="2.40.420.20">
    <property type="match status" value="1"/>
</dbReference>
<gene>
    <name evidence="4" type="ORF">Metal_2718</name>
</gene>
<dbReference type="HOGENOM" id="CLU_018816_18_2_6"/>
<protein>
    <submittedName>
        <fullName evidence="4">RND family efflux transporter, MFP subunit</fullName>
    </submittedName>
</protein>
<dbReference type="eggNOG" id="COG0845">
    <property type="taxonomic scope" value="Bacteria"/>
</dbReference>
<dbReference type="InterPro" id="IPR058627">
    <property type="entry name" value="MdtA-like_C"/>
</dbReference>
<dbReference type="RefSeq" id="WP_005373032.1">
    <property type="nucleotide sequence ID" value="NZ_CM001475.1"/>
</dbReference>
<dbReference type="PANTHER" id="PTHR30469:SF12">
    <property type="entry name" value="MULTIDRUG RESISTANCE PROTEIN MDTA"/>
    <property type="match status" value="1"/>
</dbReference>
<dbReference type="Gene3D" id="2.40.30.170">
    <property type="match status" value="1"/>
</dbReference>